<dbReference type="PANTHER" id="PTHR11409">
    <property type="entry name" value="ADENOSINE DEAMINASE"/>
    <property type="match status" value="1"/>
</dbReference>
<evidence type="ECO:0000256" key="3">
    <source>
        <dbReference type="ARBA" id="ARBA00012784"/>
    </source>
</evidence>
<sequence>AAHDVMRKQSKTMATGGQAVSASSAVSADAARHSVRPPRRAARRCRVPTGAYATRPRPIARSEPGLIADDTRENLILNISTDKRRTATVPVVPPVLLLKYKKERKKETMGLPKFKIMLHSHLEGHLRHTTIWELAQAKNIDLGYSSLQDIIMKTQPDRGSTLQNYLKEMPNFLRVVAGDRAALERVAFEVGEDQANQGVLYSEMRLFPHLMASQHTLLKLSEGSHTVCTAAEAVEAVLEGFRRAEREHGIMLRLVLACFRDKPEWAEEVVSLCHEYRDKCVVGMDVCGVFAPKRTETEGEEILHPDVIKAFQRA</sequence>
<evidence type="ECO:0000256" key="6">
    <source>
        <dbReference type="ARBA" id="ARBA00022833"/>
    </source>
</evidence>
<feature type="compositionally biased region" description="Low complexity" evidence="7">
    <location>
        <begin position="19"/>
        <end position="29"/>
    </location>
</feature>
<dbReference type="GO" id="GO:0046872">
    <property type="term" value="F:metal ion binding"/>
    <property type="evidence" value="ECO:0007669"/>
    <property type="project" value="UniProtKB-KW"/>
</dbReference>
<reference evidence="9" key="1">
    <citation type="journal article" date="2016" name="Ticks Tick Borne Dis.">
        <title>De novo assembly and annotation of the salivary gland transcriptome of Rhipicephalus appendiculatus male and female ticks during blood feeding.</title>
        <authorList>
            <person name="de Castro M.H."/>
            <person name="de Klerk D."/>
            <person name="Pienaar R."/>
            <person name="Latif A.A."/>
            <person name="Rees D.J."/>
            <person name="Mans B.J."/>
        </authorList>
    </citation>
    <scope>NUCLEOTIDE SEQUENCE</scope>
    <source>
        <tissue evidence="9">Salivary glands</tissue>
    </source>
</reference>
<dbReference type="GO" id="GO:0006154">
    <property type="term" value="P:adenosine catabolic process"/>
    <property type="evidence" value="ECO:0007669"/>
    <property type="project" value="TreeGrafter"/>
</dbReference>
<dbReference type="InterPro" id="IPR001365">
    <property type="entry name" value="A_deaminase_dom"/>
</dbReference>
<evidence type="ECO:0000256" key="5">
    <source>
        <dbReference type="ARBA" id="ARBA00022801"/>
    </source>
</evidence>
<keyword evidence="4" id="KW-0479">Metal-binding</keyword>
<accession>A0A131ZB17</accession>
<evidence type="ECO:0000256" key="2">
    <source>
        <dbReference type="ARBA" id="ARBA00006676"/>
    </source>
</evidence>
<dbReference type="SUPFAM" id="SSF51556">
    <property type="entry name" value="Metallo-dependent hydrolases"/>
    <property type="match status" value="1"/>
</dbReference>
<evidence type="ECO:0000256" key="7">
    <source>
        <dbReference type="SAM" id="MobiDB-lite"/>
    </source>
</evidence>
<keyword evidence="6" id="KW-0862">Zinc</keyword>
<name>A0A131ZB17_RHIAP</name>
<proteinExistence type="inferred from homology"/>
<feature type="non-terminal residue" evidence="9">
    <location>
        <position position="1"/>
    </location>
</feature>
<feature type="region of interest" description="Disordered" evidence="7">
    <location>
        <begin position="1"/>
        <end position="44"/>
    </location>
</feature>
<dbReference type="GO" id="GO:0060169">
    <property type="term" value="P:negative regulation of adenosine receptor signaling pathway"/>
    <property type="evidence" value="ECO:0007669"/>
    <property type="project" value="TreeGrafter"/>
</dbReference>
<dbReference type="AlphaFoldDB" id="A0A131ZB17"/>
<feature type="domain" description="Adenosine deaminase" evidence="8">
    <location>
        <begin position="115"/>
        <end position="288"/>
    </location>
</feature>
<dbReference type="InterPro" id="IPR006330">
    <property type="entry name" value="Ado/ade_deaminase"/>
</dbReference>
<feature type="non-terminal residue" evidence="9">
    <location>
        <position position="314"/>
    </location>
</feature>
<dbReference type="InterPro" id="IPR032466">
    <property type="entry name" value="Metal_Hydrolase"/>
</dbReference>
<dbReference type="EMBL" id="GEDV01000409">
    <property type="protein sequence ID" value="JAP88148.1"/>
    <property type="molecule type" value="Transcribed_RNA"/>
</dbReference>
<evidence type="ECO:0000259" key="8">
    <source>
        <dbReference type="Pfam" id="PF00962"/>
    </source>
</evidence>
<evidence type="ECO:0000313" key="9">
    <source>
        <dbReference type="EMBL" id="JAP88148.1"/>
    </source>
</evidence>
<dbReference type="EC" id="3.5.4.4" evidence="3"/>
<dbReference type="GO" id="GO:0046103">
    <property type="term" value="P:inosine biosynthetic process"/>
    <property type="evidence" value="ECO:0007669"/>
    <property type="project" value="TreeGrafter"/>
</dbReference>
<dbReference type="GO" id="GO:0009897">
    <property type="term" value="C:external side of plasma membrane"/>
    <property type="evidence" value="ECO:0007669"/>
    <property type="project" value="TreeGrafter"/>
</dbReference>
<evidence type="ECO:0000256" key="1">
    <source>
        <dbReference type="ARBA" id="ARBA00001947"/>
    </source>
</evidence>
<dbReference type="GO" id="GO:0004000">
    <property type="term" value="F:adenosine deaminase activity"/>
    <property type="evidence" value="ECO:0007669"/>
    <property type="project" value="TreeGrafter"/>
</dbReference>
<dbReference type="PANTHER" id="PTHR11409:SF43">
    <property type="entry name" value="ADENOSINE DEAMINASE"/>
    <property type="match status" value="1"/>
</dbReference>
<protein>
    <recommendedName>
        <fullName evidence="3">adenosine deaminase</fullName>
        <ecNumber evidence="3">3.5.4.4</ecNumber>
    </recommendedName>
</protein>
<evidence type="ECO:0000256" key="4">
    <source>
        <dbReference type="ARBA" id="ARBA00022723"/>
    </source>
</evidence>
<dbReference type="GO" id="GO:0005829">
    <property type="term" value="C:cytosol"/>
    <property type="evidence" value="ECO:0007669"/>
    <property type="project" value="TreeGrafter"/>
</dbReference>
<dbReference type="Pfam" id="PF00962">
    <property type="entry name" value="A_deaminase"/>
    <property type="match status" value="1"/>
</dbReference>
<organism evidence="9">
    <name type="scientific">Rhipicephalus appendiculatus</name>
    <name type="common">Brown ear tick</name>
    <dbReference type="NCBI Taxonomy" id="34631"/>
    <lineage>
        <taxon>Eukaryota</taxon>
        <taxon>Metazoa</taxon>
        <taxon>Ecdysozoa</taxon>
        <taxon>Arthropoda</taxon>
        <taxon>Chelicerata</taxon>
        <taxon>Arachnida</taxon>
        <taxon>Acari</taxon>
        <taxon>Parasitiformes</taxon>
        <taxon>Ixodida</taxon>
        <taxon>Ixodoidea</taxon>
        <taxon>Ixodidae</taxon>
        <taxon>Rhipicephalinae</taxon>
        <taxon>Rhipicephalus</taxon>
        <taxon>Rhipicephalus</taxon>
    </lineage>
</organism>
<comment type="cofactor">
    <cofactor evidence="1">
        <name>Zn(2+)</name>
        <dbReference type="ChEBI" id="CHEBI:29105"/>
    </cofactor>
</comment>
<dbReference type="GO" id="GO:0043103">
    <property type="term" value="P:hypoxanthine salvage"/>
    <property type="evidence" value="ECO:0007669"/>
    <property type="project" value="TreeGrafter"/>
</dbReference>
<feature type="compositionally biased region" description="Basic residues" evidence="7">
    <location>
        <begin position="33"/>
        <end position="44"/>
    </location>
</feature>
<keyword evidence="5" id="KW-0378">Hydrolase</keyword>
<comment type="similarity">
    <text evidence="2">Belongs to the metallo-dependent hydrolases superfamily. Adenosine and AMP deaminases family.</text>
</comment>
<dbReference type="Gene3D" id="3.20.20.140">
    <property type="entry name" value="Metal-dependent hydrolases"/>
    <property type="match status" value="1"/>
</dbReference>